<evidence type="ECO:0000313" key="2">
    <source>
        <dbReference type="Proteomes" id="UP000467841"/>
    </source>
</evidence>
<gene>
    <name evidence="1" type="ORF">MERR_LOCUS34651</name>
</gene>
<organism evidence="1 2">
    <name type="scientific">Microthlaspi erraticum</name>
    <dbReference type="NCBI Taxonomy" id="1685480"/>
    <lineage>
        <taxon>Eukaryota</taxon>
        <taxon>Viridiplantae</taxon>
        <taxon>Streptophyta</taxon>
        <taxon>Embryophyta</taxon>
        <taxon>Tracheophyta</taxon>
        <taxon>Spermatophyta</taxon>
        <taxon>Magnoliopsida</taxon>
        <taxon>eudicotyledons</taxon>
        <taxon>Gunneridae</taxon>
        <taxon>Pentapetalae</taxon>
        <taxon>rosids</taxon>
        <taxon>malvids</taxon>
        <taxon>Brassicales</taxon>
        <taxon>Brassicaceae</taxon>
        <taxon>Coluteocarpeae</taxon>
        <taxon>Microthlaspi</taxon>
    </lineage>
</organism>
<name>A0A6D2JTN2_9BRAS</name>
<proteinExistence type="predicted"/>
<keyword evidence="2" id="KW-1185">Reference proteome</keyword>
<comment type="caution">
    <text evidence="1">The sequence shown here is derived from an EMBL/GenBank/DDBJ whole genome shotgun (WGS) entry which is preliminary data.</text>
</comment>
<dbReference type="Proteomes" id="UP000467841">
    <property type="component" value="Unassembled WGS sequence"/>
</dbReference>
<evidence type="ECO:0000313" key="1">
    <source>
        <dbReference type="EMBL" id="CAA7047416.1"/>
    </source>
</evidence>
<protein>
    <submittedName>
        <fullName evidence="1">Uncharacterized protein</fullName>
    </submittedName>
</protein>
<dbReference type="EMBL" id="CACVBM020001373">
    <property type="protein sequence ID" value="CAA7047416.1"/>
    <property type="molecule type" value="Genomic_DNA"/>
</dbReference>
<sequence length="152" mass="17482">MIMARAKVKEHRPKLEPDGVKDLKLEPVEQLEREESKLVAEDELEPELVAEEALAASMELVTHSGVNLEPRWRRHDPKPPWFLIQAQDISKWACDSFALFFPYLWFCPNGFSKGSFLMRLMFHIPITHYADQDLSPSSGKIENVAMKSKGLF</sequence>
<reference evidence="1" key="1">
    <citation type="submission" date="2020-01" db="EMBL/GenBank/DDBJ databases">
        <authorList>
            <person name="Mishra B."/>
        </authorList>
    </citation>
    <scope>NUCLEOTIDE SEQUENCE [LARGE SCALE GENOMIC DNA]</scope>
</reference>
<accession>A0A6D2JTN2</accession>
<dbReference type="AlphaFoldDB" id="A0A6D2JTN2"/>